<dbReference type="OrthoDB" id="2020070at2759"/>
<dbReference type="Pfam" id="PF13527">
    <property type="entry name" value="Acetyltransf_9"/>
    <property type="match status" value="1"/>
</dbReference>
<evidence type="ECO:0000313" key="2">
    <source>
        <dbReference type="EMBL" id="RUP43562.1"/>
    </source>
</evidence>
<accession>A0A433CY96</accession>
<dbReference type="Gene3D" id="3.40.630.30">
    <property type="match status" value="1"/>
</dbReference>
<keyword evidence="3" id="KW-1185">Reference proteome</keyword>
<dbReference type="InterPro" id="IPR016181">
    <property type="entry name" value="Acyl_CoA_acyltransferase"/>
</dbReference>
<dbReference type="InterPro" id="IPR053013">
    <property type="entry name" value="LAT"/>
</dbReference>
<dbReference type="AlphaFoldDB" id="A0A433CY96"/>
<dbReference type="Proteomes" id="UP000268093">
    <property type="component" value="Unassembled WGS sequence"/>
</dbReference>
<gene>
    <name evidence="2" type="ORF">BC936DRAFT_137008</name>
</gene>
<name>A0A433CY96_9FUNG</name>
<evidence type="ECO:0000313" key="3">
    <source>
        <dbReference type="Proteomes" id="UP000268093"/>
    </source>
</evidence>
<dbReference type="SUPFAM" id="SSF55729">
    <property type="entry name" value="Acyl-CoA N-acyltransferases (Nat)"/>
    <property type="match status" value="1"/>
</dbReference>
<dbReference type="PANTHER" id="PTHR34815">
    <property type="entry name" value="LYSINE ACETYLTRANSFERASE"/>
    <property type="match status" value="1"/>
</dbReference>
<feature type="domain" description="LYC1 C-terminal" evidence="1">
    <location>
        <begin position="176"/>
        <end position="342"/>
    </location>
</feature>
<comment type="caution">
    <text evidence="2">The sequence shown here is derived from an EMBL/GenBank/DDBJ whole genome shotgun (WGS) entry which is preliminary data.</text>
</comment>
<sequence>MSADMILAKATEQQLYQTYRNHYKEWERSVILTGQLLTLEEYLKREDILRSESFSVKNYTVWVLVPSDDPETLDLCAHCETYGHTALVSTRPGLIEEKKMEAVASVFVPAEKRGNGFAKKMMELLYQHLERSELSDLSTLYSNIGAEFYRKRGWAPFKSLEVQYDVVQGDLSGANEDGDIQLLHDADIDFLAERDTELLRLELGHCNKPSIVIVPHADKFRWIIRRGDYYISVLGHSRTDVVGARVKDTDNFVILYHDFVDKVTTCIRFRSDNVEATRKLVKAAKRQAAMYGLGAVLVWDPKAGVHGEEVMVIETHHSIPLLAWFGQKDDVEWLANEKYAWV</sequence>
<proteinExistence type="predicted"/>
<evidence type="ECO:0000259" key="1">
    <source>
        <dbReference type="Pfam" id="PF22998"/>
    </source>
</evidence>
<dbReference type="Pfam" id="PF22998">
    <property type="entry name" value="GNAT_LYC1-like"/>
    <property type="match status" value="1"/>
</dbReference>
<protein>
    <recommendedName>
        <fullName evidence="1">LYC1 C-terminal domain-containing protein</fullName>
    </recommendedName>
</protein>
<dbReference type="PANTHER" id="PTHR34815:SF2">
    <property type="entry name" value="N-ACETYLTRANSFERASE DOMAIN-CONTAINING PROTEIN"/>
    <property type="match status" value="1"/>
</dbReference>
<dbReference type="InterPro" id="IPR055100">
    <property type="entry name" value="GNAT_LYC1-like"/>
</dbReference>
<organism evidence="2 3">
    <name type="scientific">Jimgerdemannia flammicorona</name>
    <dbReference type="NCBI Taxonomy" id="994334"/>
    <lineage>
        <taxon>Eukaryota</taxon>
        <taxon>Fungi</taxon>
        <taxon>Fungi incertae sedis</taxon>
        <taxon>Mucoromycota</taxon>
        <taxon>Mucoromycotina</taxon>
        <taxon>Endogonomycetes</taxon>
        <taxon>Endogonales</taxon>
        <taxon>Endogonaceae</taxon>
        <taxon>Jimgerdemannia</taxon>
    </lineage>
</organism>
<reference evidence="2 3" key="1">
    <citation type="journal article" date="2018" name="New Phytol.">
        <title>Phylogenomics of Endogonaceae and evolution of mycorrhizas within Mucoromycota.</title>
        <authorList>
            <person name="Chang Y."/>
            <person name="Desiro A."/>
            <person name="Na H."/>
            <person name="Sandor L."/>
            <person name="Lipzen A."/>
            <person name="Clum A."/>
            <person name="Barry K."/>
            <person name="Grigoriev I.V."/>
            <person name="Martin F.M."/>
            <person name="Stajich J.E."/>
            <person name="Smith M.E."/>
            <person name="Bonito G."/>
            <person name="Spatafora J.W."/>
        </authorList>
    </citation>
    <scope>NUCLEOTIDE SEQUENCE [LARGE SCALE GENOMIC DNA]</scope>
    <source>
        <strain evidence="2 3">GMNB39</strain>
    </source>
</reference>
<dbReference type="EMBL" id="RBNI01010695">
    <property type="protein sequence ID" value="RUP43562.1"/>
    <property type="molecule type" value="Genomic_DNA"/>
</dbReference>